<keyword evidence="2" id="KW-0812">Transmembrane</keyword>
<comment type="similarity">
    <text evidence="1">Belongs to the polysaccharide synthase family.</text>
</comment>
<dbReference type="Pfam" id="PF13727">
    <property type="entry name" value="CoA_binding_3"/>
    <property type="match status" value="1"/>
</dbReference>
<proteinExistence type="inferred from homology"/>
<keyword evidence="2" id="KW-0472">Membrane</keyword>
<evidence type="ECO:0000313" key="5">
    <source>
        <dbReference type="Proteomes" id="UP000580856"/>
    </source>
</evidence>
<dbReference type="CDD" id="cd05237">
    <property type="entry name" value="UDP_invert_4-6DH_SDR_e"/>
    <property type="match status" value="1"/>
</dbReference>
<organism evidence="4 5">
    <name type="scientific">Desulfobaculum xiamenense</name>
    <dbReference type="NCBI Taxonomy" id="995050"/>
    <lineage>
        <taxon>Bacteria</taxon>
        <taxon>Pseudomonadati</taxon>
        <taxon>Thermodesulfobacteriota</taxon>
        <taxon>Desulfovibrionia</taxon>
        <taxon>Desulfovibrionales</taxon>
        <taxon>Desulfovibrionaceae</taxon>
        <taxon>Desulfobaculum</taxon>
    </lineage>
</organism>
<dbReference type="InterPro" id="IPR003869">
    <property type="entry name" value="Polysac_CapD-like"/>
</dbReference>
<feature type="domain" description="Polysaccharide biosynthesis protein CapD-like" evidence="3">
    <location>
        <begin position="297"/>
        <end position="578"/>
    </location>
</feature>
<dbReference type="SUPFAM" id="SSF51735">
    <property type="entry name" value="NAD(P)-binding Rossmann-fold domains"/>
    <property type="match status" value="1"/>
</dbReference>
<dbReference type="EMBL" id="JAATJA010000001">
    <property type="protein sequence ID" value="NJB67044.1"/>
    <property type="molecule type" value="Genomic_DNA"/>
</dbReference>
<comment type="caution">
    <text evidence="4">The sequence shown here is derived from an EMBL/GenBank/DDBJ whole genome shotgun (WGS) entry which is preliminary data.</text>
</comment>
<gene>
    <name evidence="4" type="ORF">GGQ74_000684</name>
</gene>
<sequence>MNKRLKSINFYVLIALDAGLVSVAHLLAYLTRFEFDIPPQHLQQLVAVLPMLVPIKLVCFLSFDLYKGMWRYTSLPELVDIAKGTAVASVLVLAYVVLFHNFQGFSRSVFILDALYTVALVAGLRLGIRMVYGTGFVALSSMFTRRGPTRPRTPCVLLGMGEAGEGMLRESVGNPNSDIRIVAIFDDDKSSHGRCIHGVPVVGALDALPEWKRIEKFKTTEALIATPAQTGEEMRHMMKLCEDSGLTCRRIPSLSEIAAGRVSIKNLRDVNYRDLLGREPVNLDVEGIAGYLRGKTVLVTGAGGSIGSELCRQIAGYGPRKLLLLDASEFALYTIQMELEHELRFHDYETLLGSLCDGKWLRDTLETHRPDVIFHAAAYKHVPMLEVNPWQAIYNNVLATQSLIGHAVRLGVPRLLVVSTDKAVRPTSVMGASKRVTERIMQSHCGNGTRLMAVRFGNVLGSAGSVVPLFRRQIECGGPVTVTHPDVVRYFMTIEEACQLILQAGSMGEGGEIFVLRMGRPVRIADMAADLIRLSGREPGRDVEIRFTGLRPGEKLYEELITQDEGVVPTGHNKIMVLRGQTCESAELAPLIDDLKAAADARDHTLIRQNLVRIVPEYTPDDGS</sequence>
<dbReference type="Gene3D" id="3.40.50.720">
    <property type="entry name" value="NAD(P)-binding Rossmann-like Domain"/>
    <property type="match status" value="2"/>
</dbReference>
<reference evidence="4 5" key="1">
    <citation type="submission" date="2020-03" db="EMBL/GenBank/DDBJ databases">
        <title>Genomic Encyclopedia of Type Strains, Phase IV (KMG-IV): sequencing the most valuable type-strain genomes for metagenomic binning, comparative biology and taxonomic classification.</title>
        <authorList>
            <person name="Goeker M."/>
        </authorList>
    </citation>
    <scope>NUCLEOTIDE SEQUENCE [LARGE SCALE GENOMIC DNA]</scope>
    <source>
        <strain evidence="4 5">DSM 24233</strain>
    </source>
</reference>
<name>A0A846QPA1_9BACT</name>
<keyword evidence="5" id="KW-1185">Reference proteome</keyword>
<dbReference type="AlphaFoldDB" id="A0A846QPA1"/>
<keyword evidence="2" id="KW-1133">Transmembrane helix</keyword>
<dbReference type="PANTHER" id="PTHR43318">
    <property type="entry name" value="UDP-N-ACETYLGLUCOSAMINE 4,6-DEHYDRATASE"/>
    <property type="match status" value="1"/>
</dbReference>
<evidence type="ECO:0000256" key="2">
    <source>
        <dbReference type="SAM" id="Phobius"/>
    </source>
</evidence>
<dbReference type="Pfam" id="PF02719">
    <property type="entry name" value="Polysacc_synt_2"/>
    <property type="match status" value="1"/>
</dbReference>
<dbReference type="InterPro" id="IPR029063">
    <property type="entry name" value="SAM-dependent_MTases_sf"/>
</dbReference>
<accession>A0A846QPA1</accession>
<dbReference type="RefSeq" id="WP_167940133.1">
    <property type="nucleotide sequence ID" value="NZ_JAATJA010000001.1"/>
</dbReference>
<dbReference type="InterPro" id="IPR051203">
    <property type="entry name" value="Polysaccharide_Synthase-Rel"/>
</dbReference>
<evidence type="ECO:0000313" key="4">
    <source>
        <dbReference type="EMBL" id="NJB67044.1"/>
    </source>
</evidence>
<feature type="transmembrane region" description="Helical" evidence="2">
    <location>
        <begin position="12"/>
        <end position="30"/>
    </location>
</feature>
<dbReference type="PANTHER" id="PTHR43318:SF1">
    <property type="entry name" value="POLYSACCHARIDE BIOSYNTHESIS PROTEIN EPSC-RELATED"/>
    <property type="match status" value="1"/>
</dbReference>
<evidence type="ECO:0000256" key="1">
    <source>
        <dbReference type="ARBA" id="ARBA00007430"/>
    </source>
</evidence>
<dbReference type="SUPFAM" id="SSF53335">
    <property type="entry name" value="S-adenosyl-L-methionine-dependent methyltransferases"/>
    <property type="match status" value="1"/>
</dbReference>
<evidence type="ECO:0000259" key="3">
    <source>
        <dbReference type="Pfam" id="PF02719"/>
    </source>
</evidence>
<dbReference type="Proteomes" id="UP000580856">
    <property type="component" value="Unassembled WGS sequence"/>
</dbReference>
<protein>
    <submittedName>
        <fullName evidence="4">FlaA1/EpsC-like NDP-sugar epimerase</fullName>
    </submittedName>
</protein>
<feature type="transmembrane region" description="Helical" evidence="2">
    <location>
        <begin position="84"/>
        <end position="102"/>
    </location>
</feature>
<dbReference type="InterPro" id="IPR036291">
    <property type="entry name" value="NAD(P)-bd_dom_sf"/>
</dbReference>
<feature type="transmembrane region" description="Helical" evidence="2">
    <location>
        <begin position="42"/>
        <end position="63"/>
    </location>
</feature>